<protein>
    <submittedName>
        <fullName evidence="2">Uncharacterized protein</fullName>
    </submittedName>
</protein>
<keyword evidence="1" id="KW-1133">Transmembrane helix</keyword>
<feature type="transmembrane region" description="Helical" evidence="1">
    <location>
        <begin position="12"/>
        <end position="33"/>
    </location>
</feature>
<feature type="transmembrane region" description="Helical" evidence="1">
    <location>
        <begin position="45"/>
        <end position="64"/>
    </location>
</feature>
<organism evidence="2 3">
    <name type="scientific">Aequorivita iocasae</name>
    <dbReference type="NCBI Taxonomy" id="2803865"/>
    <lineage>
        <taxon>Bacteria</taxon>
        <taxon>Pseudomonadati</taxon>
        <taxon>Bacteroidota</taxon>
        <taxon>Flavobacteriia</taxon>
        <taxon>Flavobacteriales</taxon>
        <taxon>Flavobacteriaceae</taxon>
        <taxon>Aequorivita</taxon>
    </lineage>
</organism>
<evidence type="ECO:0000256" key="1">
    <source>
        <dbReference type="SAM" id="Phobius"/>
    </source>
</evidence>
<reference evidence="2 3" key="1">
    <citation type="submission" date="2021-01" db="EMBL/GenBank/DDBJ databases">
        <title>Aequorivita sp. strain KX20305, a bacterium isolated from the sediment collected at a cold seep field in South China Sea.</title>
        <authorList>
            <person name="Zhang H."/>
            <person name="Li C."/>
        </authorList>
    </citation>
    <scope>NUCLEOTIDE SEQUENCE [LARGE SCALE GENOMIC DNA]</scope>
    <source>
        <strain evidence="2 3">KX20305</strain>
    </source>
</reference>
<keyword evidence="1" id="KW-0812">Transmembrane</keyword>
<accession>A0ABX7DUK5</accession>
<feature type="transmembrane region" description="Helical" evidence="1">
    <location>
        <begin position="110"/>
        <end position="133"/>
    </location>
</feature>
<dbReference type="RefSeq" id="WP_202337159.1">
    <property type="nucleotide sequence ID" value="NZ_CP068439.1"/>
</dbReference>
<evidence type="ECO:0000313" key="3">
    <source>
        <dbReference type="Proteomes" id="UP000629420"/>
    </source>
</evidence>
<dbReference type="Proteomes" id="UP000629420">
    <property type="component" value="Chromosome"/>
</dbReference>
<keyword evidence="3" id="KW-1185">Reference proteome</keyword>
<feature type="transmembrane region" description="Helical" evidence="1">
    <location>
        <begin position="73"/>
        <end position="90"/>
    </location>
</feature>
<proteinExistence type="predicted"/>
<evidence type="ECO:0000313" key="2">
    <source>
        <dbReference type="EMBL" id="QQX77258.1"/>
    </source>
</evidence>
<dbReference type="EMBL" id="CP068439">
    <property type="protein sequence ID" value="QQX77258.1"/>
    <property type="molecule type" value="Genomic_DNA"/>
</dbReference>
<name>A0ABX7DUK5_9FLAO</name>
<keyword evidence="1" id="KW-0472">Membrane</keyword>
<sequence>MLETLTEKLRKVSFAEVCIYSILYLVTGILMNSIGIYFEIVRFEYWWQIITCYVLYMVPISILIKEYSFFNQYCYGLLAIGILELSGYTFQTSYVYPNNILSQLFTPYNLTLAMTLFFAVYFPLGNMLVSYIYKKLPLQKKLLQ</sequence>
<gene>
    <name evidence="2" type="ORF">JK629_03015</name>
</gene>